<name>A0A1H7JA29_STIAU</name>
<dbReference type="OrthoDB" id="5505269at2"/>
<evidence type="ECO:0000256" key="1">
    <source>
        <dbReference type="SAM" id="Phobius"/>
    </source>
</evidence>
<keyword evidence="1" id="KW-0812">Transmembrane</keyword>
<proteinExistence type="predicted"/>
<organism evidence="3 4">
    <name type="scientific">Stigmatella aurantiaca</name>
    <dbReference type="NCBI Taxonomy" id="41"/>
    <lineage>
        <taxon>Bacteria</taxon>
        <taxon>Pseudomonadati</taxon>
        <taxon>Myxococcota</taxon>
        <taxon>Myxococcia</taxon>
        <taxon>Myxococcales</taxon>
        <taxon>Cystobacterineae</taxon>
        <taxon>Archangiaceae</taxon>
        <taxon>Stigmatella</taxon>
    </lineage>
</organism>
<protein>
    <recommendedName>
        <fullName evidence="5">TPM domain-containing protein</fullName>
    </recommendedName>
</protein>
<dbReference type="Proteomes" id="UP000182719">
    <property type="component" value="Unassembled WGS sequence"/>
</dbReference>
<keyword evidence="2" id="KW-0732">Signal</keyword>
<keyword evidence="1" id="KW-0472">Membrane</keyword>
<feature type="signal peptide" evidence="2">
    <location>
        <begin position="1"/>
        <end position="18"/>
    </location>
</feature>
<reference evidence="4" key="1">
    <citation type="submission" date="2016-10" db="EMBL/GenBank/DDBJ databases">
        <authorList>
            <person name="Varghese N."/>
            <person name="Submissions S."/>
        </authorList>
    </citation>
    <scope>NUCLEOTIDE SEQUENCE [LARGE SCALE GENOMIC DNA]</scope>
    <source>
        <strain evidence="4">DSM 17044</strain>
    </source>
</reference>
<feature type="chain" id="PRO_5010274696" description="TPM domain-containing protein" evidence="2">
    <location>
        <begin position="19"/>
        <end position="220"/>
    </location>
</feature>
<evidence type="ECO:0008006" key="5">
    <source>
        <dbReference type="Google" id="ProtNLM"/>
    </source>
</evidence>
<keyword evidence="4" id="KW-1185">Reference proteome</keyword>
<gene>
    <name evidence="3" type="ORF">SAMN05444354_102150</name>
</gene>
<dbReference type="RefSeq" id="WP_075005316.1">
    <property type="nucleotide sequence ID" value="NZ_FOAP01000002.1"/>
</dbReference>
<evidence type="ECO:0000313" key="4">
    <source>
        <dbReference type="Proteomes" id="UP000182719"/>
    </source>
</evidence>
<evidence type="ECO:0000256" key="2">
    <source>
        <dbReference type="SAM" id="SignalP"/>
    </source>
</evidence>
<sequence length="220" mass="23491">MFLAALAASLLLTQGALGSELRKDGYGFQPPEGFVMVRPEPFAGSRAGAVTLEPDRPRFLSAALSEGEGPEAAVLLVSVVEETFSASPSERDDFSAAVVRHFERELGLALTPERVDRRMGPVPRVEVLGTLREAGQVRTVLVAGLASVGRHAVVMVSAPAVRWEELAPQVQASLETFRMEAPAHVSLSNRTTGALAGALAGALVASYMAWRRRRPENTSM</sequence>
<feature type="transmembrane region" description="Helical" evidence="1">
    <location>
        <begin position="192"/>
        <end position="210"/>
    </location>
</feature>
<keyword evidence="1" id="KW-1133">Transmembrane helix</keyword>
<accession>A0A1H7JA29</accession>
<dbReference type="EMBL" id="FOAP01000002">
    <property type="protein sequence ID" value="SEK71406.1"/>
    <property type="molecule type" value="Genomic_DNA"/>
</dbReference>
<evidence type="ECO:0000313" key="3">
    <source>
        <dbReference type="EMBL" id="SEK71406.1"/>
    </source>
</evidence>
<dbReference type="AlphaFoldDB" id="A0A1H7JA29"/>